<evidence type="ECO:0000313" key="4">
    <source>
        <dbReference type="Proteomes" id="UP000288972"/>
    </source>
</evidence>
<feature type="domain" description="DUF305" evidence="1">
    <location>
        <begin position="77"/>
        <end position="147"/>
    </location>
</feature>
<dbReference type="InterPro" id="IPR005183">
    <property type="entry name" value="DUF305_CopM-like"/>
</dbReference>
<dbReference type="Pfam" id="PF03713">
    <property type="entry name" value="DUF305"/>
    <property type="match status" value="1"/>
</dbReference>
<sequence>MQSPAWEFWMHGSRFRRVVAALASRCRWPKPGLGTTLLAARILVAFAVPPLVFAHEAHPATAPQAGLSADESAFLQENEAAMTRMMNDMAAKPTGDVDRDFVAMMTPHHQGAIDMAVIELRYGKNEQLRRIAQEIIVDQMQEIAAMKLAIGEPVADTTPALTQAQPASIANVHHHPGMQMDMSTGMKK</sequence>
<reference evidence="2 4" key="1">
    <citation type="submission" date="2018-06" db="EMBL/GenBank/DDBJ databases">
        <title>Comparative genomics of rhizobia nodulating Arachis hypogaea in China.</title>
        <authorList>
            <person name="Li Y."/>
        </authorList>
    </citation>
    <scope>NUCLEOTIDE SEQUENCE [LARGE SCALE GENOMIC DNA]</scope>
    <source>
        <strain evidence="2 4">CCBAU 51670</strain>
    </source>
</reference>
<name>A0AAE6C7Q8_9BRAD</name>
<dbReference type="PANTHER" id="PTHR36933">
    <property type="entry name" value="SLL0788 PROTEIN"/>
    <property type="match status" value="1"/>
</dbReference>
<organism evidence="2 4">
    <name type="scientific">Bradyrhizobium guangzhouense</name>
    <dbReference type="NCBI Taxonomy" id="1325095"/>
    <lineage>
        <taxon>Bacteria</taxon>
        <taxon>Pseudomonadati</taxon>
        <taxon>Pseudomonadota</taxon>
        <taxon>Alphaproteobacteria</taxon>
        <taxon>Hyphomicrobiales</taxon>
        <taxon>Nitrobacteraceae</taxon>
        <taxon>Bradyrhizobium</taxon>
    </lineage>
</organism>
<accession>A0AAE6C7Q8</accession>
<evidence type="ECO:0000313" key="5">
    <source>
        <dbReference type="Proteomes" id="UP000290401"/>
    </source>
</evidence>
<gene>
    <name evidence="3" type="ORF">EAS56_19040</name>
    <name evidence="2" type="ORF">XH91_09700</name>
</gene>
<dbReference type="EMBL" id="CP030053">
    <property type="protein sequence ID" value="QAU45610.1"/>
    <property type="molecule type" value="Genomic_DNA"/>
</dbReference>
<dbReference type="Proteomes" id="UP000288972">
    <property type="component" value="Chromosome"/>
</dbReference>
<dbReference type="Proteomes" id="UP000290401">
    <property type="component" value="Unassembled WGS sequence"/>
</dbReference>
<evidence type="ECO:0000313" key="2">
    <source>
        <dbReference type="EMBL" id="QAU45610.1"/>
    </source>
</evidence>
<dbReference type="AlphaFoldDB" id="A0AAE6C7Q8"/>
<evidence type="ECO:0000313" key="3">
    <source>
        <dbReference type="EMBL" id="RXH11756.1"/>
    </source>
</evidence>
<keyword evidence="5" id="KW-1185">Reference proteome</keyword>
<reference evidence="3 5" key="2">
    <citation type="submission" date="2018-10" db="EMBL/GenBank/DDBJ databases">
        <title>Bradyrhizobium sp. nov., effective nodules isolated from peanut in China.</title>
        <authorList>
            <person name="Li Y."/>
        </authorList>
    </citation>
    <scope>NUCLEOTIDE SEQUENCE [LARGE SCALE GENOMIC DNA]</scope>
    <source>
        <strain evidence="3 5">CCBAU 53426</strain>
    </source>
</reference>
<proteinExistence type="predicted"/>
<dbReference type="KEGG" id="bgz:XH91_09700"/>
<dbReference type="PANTHER" id="PTHR36933:SF1">
    <property type="entry name" value="SLL0788 PROTEIN"/>
    <property type="match status" value="1"/>
</dbReference>
<dbReference type="EMBL" id="RDQZ01000015">
    <property type="protein sequence ID" value="RXH11756.1"/>
    <property type="molecule type" value="Genomic_DNA"/>
</dbReference>
<evidence type="ECO:0000259" key="1">
    <source>
        <dbReference type="Pfam" id="PF03713"/>
    </source>
</evidence>
<protein>
    <submittedName>
        <fullName evidence="2">DUF305 domain-containing protein</fullName>
    </submittedName>
</protein>
<dbReference type="InterPro" id="IPR012347">
    <property type="entry name" value="Ferritin-like"/>
</dbReference>
<dbReference type="Gene3D" id="1.20.1260.10">
    <property type="match status" value="1"/>
</dbReference>